<dbReference type="GO" id="GO:0012505">
    <property type="term" value="C:endomembrane system"/>
    <property type="evidence" value="ECO:0007669"/>
    <property type="project" value="UniProtKB-SubCell"/>
</dbReference>
<dbReference type="Pfam" id="PF00928">
    <property type="entry name" value="Adap_comp_sub"/>
    <property type="match status" value="1"/>
</dbReference>
<dbReference type="RefSeq" id="XP_018984395.1">
    <property type="nucleotide sequence ID" value="XM_019131856.1"/>
</dbReference>
<evidence type="ECO:0000313" key="7">
    <source>
        <dbReference type="EMBL" id="ODQ79067.1"/>
    </source>
</evidence>
<protein>
    <recommendedName>
        <fullName evidence="6">MHD domain-containing protein</fullName>
    </recommendedName>
</protein>
<dbReference type="PROSITE" id="PS51072">
    <property type="entry name" value="MHD"/>
    <property type="match status" value="1"/>
</dbReference>
<keyword evidence="4" id="KW-0472">Membrane</keyword>
<evidence type="ECO:0000256" key="5">
    <source>
        <dbReference type="PIRNR" id="PIRNR005992"/>
    </source>
</evidence>
<dbReference type="EMBL" id="KV454433">
    <property type="protein sequence ID" value="ODQ79067.1"/>
    <property type="molecule type" value="Genomic_DNA"/>
</dbReference>
<dbReference type="Gene3D" id="3.30.450.60">
    <property type="match status" value="1"/>
</dbReference>
<evidence type="ECO:0000256" key="3">
    <source>
        <dbReference type="ARBA" id="ARBA00022927"/>
    </source>
</evidence>
<dbReference type="Pfam" id="PF01217">
    <property type="entry name" value="Clat_adaptor_s"/>
    <property type="match status" value="1"/>
</dbReference>
<dbReference type="InterPro" id="IPR050431">
    <property type="entry name" value="Adaptor_comp_med_subunit"/>
</dbReference>
<comment type="subcellular location">
    <subcellularLocation>
        <location evidence="1">Endomembrane system</location>
    </subcellularLocation>
</comment>
<evidence type="ECO:0000313" key="8">
    <source>
        <dbReference type="Proteomes" id="UP000094336"/>
    </source>
</evidence>
<dbReference type="GO" id="GO:0006886">
    <property type="term" value="P:intracellular protein transport"/>
    <property type="evidence" value="ECO:0007669"/>
    <property type="project" value="UniProtKB-UniRule"/>
</dbReference>
<keyword evidence="2 5" id="KW-0813">Transport</keyword>
<organism evidence="7 8">
    <name type="scientific">Babjeviella inositovora NRRL Y-12698</name>
    <dbReference type="NCBI Taxonomy" id="984486"/>
    <lineage>
        <taxon>Eukaryota</taxon>
        <taxon>Fungi</taxon>
        <taxon>Dikarya</taxon>
        <taxon>Ascomycota</taxon>
        <taxon>Saccharomycotina</taxon>
        <taxon>Pichiomycetes</taxon>
        <taxon>Serinales incertae sedis</taxon>
        <taxon>Babjeviella</taxon>
    </lineage>
</organism>
<comment type="similarity">
    <text evidence="5">Belongs to the adaptor complexes medium subunit family.</text>
</comment>
<sequence>MISEFFILNSKGGLVVSKSIKDNLRKNLAEVFRIQVISNIQVGSSKNLSPVLTLGSTSFLYLKYNDLFFVAVTRSNQDCSIILEFMYKFVDLLNSIILTIKNNFISVGEILDEVLDNGYPQTMEPDSIRHCISDEKLQKRKNIRKNTNSGSETVSDSGLISRSTSFPTEANQLSTSDITWRREGIKYRRNEIFLDVHEKINLLMNATGQVLNSYIDGHIQMKTRLSGMPICNIGLNDSTQIMSDMPTNGFDDSLTGHVTHLSNCNFHQCVSLTKFDTDRIIRFVPPDDEKFELMSYRCQAPLPSIHTSQGINLPFIVKPIVTTSFARIIYRIHIHSLYSRKFSSKNVELKIPIPKDASTNSRSYKIVTSLGKTKVMPYDNCLIWRFSKYGGDQEASLEAEFQIQSNATTTPGNALMALAIDQDSEAWKKPPIQLHFEFNMSSLSGMAIKFLKVEEPTSYSTVKWINYISKAGSYEIRY</sequence>
<keyword evidence="3 5" id="KW-0653">Protein transport</keyword>
<dbReference type="Proteomes" id="UP000094336">
    <property type="component" value="Unassembled WGS sequence"/>
</dbReference>
<evidence type="ECO:0000256" key="1">
    <source>
        <dbReference type="ARBA" id="ARBA00004308"/>
    </source>
</evidence>
<evidence type="ECO:0000256" key="4">
    <source>
        <dbReference type="ARBA" id="ARBA00023136"/>
    </source>
</evidence>
<dbReference type="Gene3D" id="2.60.40.1170">
    <property type="entry name" value="Mu homology domain, subdomain B"/>
    <property type="match status" value="2"/>
</dbReference>
<keyword evidence="8" id="KW-1185">Reference proteome</keyword>
<dbReference type="InterPro" id="IPR001392">
    <property type="entry name" value="Clathrin_mu"/>
</dbReference>
<dbReference type="SUPFAM" id="SSF64356">
    <property type="entry name" value="SNARE-like"/>
    <property type="match status" value="1"/>
</dbReference>
<dbReference type="SUPFAM" id="SSF49447">
    <property type="entry name" value="Second domain of Mu2 adaptin subunit (ap50) of ap2 adaptor"/>
    <property type="match status" value="1"/>
</dbReference>
<dbReference type="STRING" id="984486.A0A1E3QQ24"/>
<accession>A0A1E3QQ24</accession>
<dbReference type="PIRSF" id="PIRSF005992">
    <property type="entry name" value="Clathrin_mu"/>
    <property type="match status" value="1"/>
</dbReference>
<dbReference type="InterPro" id="IPR036168">
    <property type="entry name" value="AP2_Mu_C_sf"/>
</dbReference>
<dbReference type="FunFam" id="3.30.450.60:FF:000002">
    <property type="entry name" value="AP-2 complex subunit mu, putative"/>
    <property type="match status" value="1"/>
</dbReference>
<dbReference type="GO" id="GO:0016192">
    <property type="term" value="P:vesicle-mediated transport"/>
    <property type="evidence" value="ECO:0007669"/>
    <property type="project" value="InterPro"/>
</dbReference>
<dbReference type="GeneID" id="30149709"/>
<evidence type="ECO:0000259" key="6">
    <source>
        <dbReference type="PROSITE" id="PS51072"/>
    </source>
</evidence>
<dbReference type="InterPro" id="IPR028565">
    <property type="entry name" value="MHD"/>
</dbReference>
<dbReference type="PANTHER" id="PTHR10529">
    <property type="entry name" value="AP COMPLEX SUBUNIT MU"/>
    <property type="match status" value="1"/>
</dbReference>
<feature type="domain" description="MHD" evidence="6">
    <location>
        <begin position="189"/>
        <end position="477"/>
    </location>
</feature>
<name>A0A1E3QQ24_9ASCO</name>
<dbReference type="InterPro" id="IPR022775">
    <property type="entry name" value="AP_mu_sigma_su"/>
</dbReference>
<gene>
    <name evidence="7" type="ORF">BABINDRAFT_38117</name>
</gene>
<proteinExistence type="inferred from homology"/>
<dbReference type="PRINTS" id="PR00314">
    <property type="entry name" value="CLATHRINADPT"/>
</dbReference>
<dbReference type="OrthoDB" id="10259133at2759"/>
<dbReference type="InterPro" id="IPR011012">
    <property type="entry name" value="Longin-like_dom_sf"/>
</dbReference>
<dbReference type="AlphaFoldDB" id="A0A1E3QQ24"/>
<reference evidence="8" key="1">
    <citation type="submission" date="2016-05" db="EMBL/GenBank/DDBJ databases">
        <title>Comparative genomics of biotechnologically important yeasts.</title>
        <authorList>
            <consortium name="DOE Joint Genome Institute"/>
            <person name="Riley R."/>
            <person name="Haridas S."/>
            <person name="Wolfe K.H."/>
            <person name="Lopes M.R."/>
            <person name="Hittinger C.T."/>
            <person name="Goker M."/>
            <person name="Salamov A."/>
            <person name="Wisecaver J."/>
            <person name="Long T.M."/>
            <person name="Aerts A.L."/>
            <person name="Barry K."/>
            <person name="Choi C."/>
            <person name="Clum A."/>
            <person name="Coughlan A.Y."/>
            <person name="Deshpande S."/>
            <person name="Douglass A.P."/>
            <person name="Hanson S.J."/>
            <person name="Klenk H.-P."/>
            <person name="Labutti K."/>
            <person name="Lapidus A."/>
            <person name="Lindquist E."/>
            <person name="Lipzen A."/>
            <person name="Meier-Kolthoff J.P."/>
            <person name="Ohm R.A."/>
            <person name="Otillar R.P."/>
            <person name="Pangilinan J."/>
            <person name="Peng Y."/>
            <person name="Rokas A."/>
            <person name="Rosa C.A."/>
            <person name="Scheuner C."/>
            <person name="Sibirny A.A."/>
            <person name="Slot J.C."/>
            <person name="Stielow J.B."/>
            <person name="Sun H."/>
            <person name="Kurtzman C.P."/>
            <person name="Blackwell M."/>
            <person name="Grigoriev I.V."/>
            <person name="Jeffries T.W."/>
        </authorList>
    </citation>
    <scope>NUCLEOTIDE SEQUENCE [LARGE SCALE GENOMIC DNA]</scope>
    <source>
        <strain evidence="8">NRRL Y-12698</strain>
    </source>
</reference>
<evidence type="ECO:0000256" key="2">
    <source>
        <dbReference type="ARBA" id="ARBA00022448"/>
    </source>
</evidence>
<dbReference type="GO" id="GO:0030131">
    <property type="term" value="C:clathrin adaptor complex"/>
    <property type="evidence" value="ECO:0007669"/>
    <property type="project" value="UniProtKB-UniRule"/>
</dbReference>